<feature type="domain" description="PPM-type phosphatase" evidence="3">
    <location>
        <begin position="6"/>
        <end position="270"/>
    </location>
</feature>
<keyword evidence="2" id="KW-1133">Transmembrane helix</keyword>
<dbReference type="Pfam" id="PF13672">
    <property type="entry name" value="PP2C_2"/>
    <property type="match status" value="1"/>
</dbReference>
<organism evidence="4 5">
    <name type="scientific">Brooklawnia cerclae</name>
    <dbReference type="NCBI Taxonomy" id="349934"/>
    <lineage>
        <taxon>Bacteria</taxon>
        <taxon>Bacillati</taxon>
        <taxon>Actinomycetota</taxon>
        <taxon>Actinomycetes</taxon>
        <taxon>Propionibacteriales</taxon>
        <taxon>Propionibacteriaceae</taxon>
        <taxon>Brooklawnia</taxon>
    </lineage>
</organism>
<reference evidence="4 5" key="1">
    <citation type="submission" date="2020-02" db="EMBL/GenBank/DDBJ databases">
        <title>Sequencing the genomes of 1000 actinobacteria strains.</title>
        <authorList>
            <person name="Klenk H.-P."/>
        </authorList>
    </citation>
    <scope>NUCLEOTIDE SEQUENCE [LARGE SCALE GENOMIC DNA]</scope>
    <source>
        <strain evidence="4 5">DSM 19609</strain>
    </source>
</reference>
<dbReference type="EMBL" id="JAAMOZ010000005">
    <property type="protein sequence ID" value="NIH58761.1"/>
    <property type="molecule type" value="Genomic_DNA"/>
</dbReference>
<comment type="caution">
    <text evidence="4">The sequence shown here is derived from an EMBL/GenBank/DDBJ whole genome shotgun (WGS) entry which is preliminary data.</text>
</comment>
<feature type="compositionally biased region" description="Pro residues" evidence="1">
    <location>
        <begin position="67"/>
        <end position="76"/>
    </location>
</feature>
<keyword evidence="2" id="KW-0472">Membrane</keyword>
<dbReference type="SUPFAM" id="SSF81606">
    <property type="entry name" value="PP2C-like"/>
    <property type="match status" value="1"/>
</dbReference>
<evidence type="ECO:0000256" key="2">
    <source>
        <dbReference type="SAM" id="Phobius"/>
    </source>
</evidence>
<proteinExistence type="predicted"/>
<dbReference type="InterPro" id="IPR001932">
    <property type="entry name" value="PPM-type_phosphatase-like_dom"/>
</dbReference>
<dbReference type="CDD" id="cd00143">
    <property type="entry name" value="PP2Cc"/>
    <property type="match status" value="1"/>
</dbReference>
<feature type="transmembrane region" description="Helical" evidence="2">
    <location>
        <begin position="358"/>
        <end position="383"/>
    </location>
</feature>
<keyword evidence="2" id="KW-0812">Transmembrane</keyword>
<dbReference type="SMART" id="SM00331">
    <property type="entry name" value="PP2C_SIG"/>
    <property type="match status" value="1"/>
</dbReference>
<dbReference type="RefSeq" id="WP_208390897.1">
    <property type="nucleotide sequence ID" value="NZ_BAAAOO010000006.1"/>
</dbReference>
<evidence type="ECO:0000313" key="4">
    <source>
        <dbReference type="EMBL" id="NIH58761.1"/>
    </source>
</evidence>
<keyword evidence="5" id="KW-1185">Reference proteome</keyword>
<dbReference type="PROSITE" id="PS51746">
    <property type="entry name" value="PPM_2"/>
    <property type="match status" value="1"/>
</dbReference>
<dbReference type="GO" id="GO:0004722">
    <property type="term" value="F:protein serine/threonine phosphatase activity"/>
    <property type="evidence" value="ECO:0007669"/>
    <property type="project" value="UniProtKB-EC"/>
</dbReference>
<dbReference type="EC" id="3.1.3.16" evidence="4"/>
<name>A0ABX0SPV3_9ACTN</name>
<dbReference type="SMART" id="SM00332">
    <property type="entry name" value="PP2Cc"/>
    <property type="match status" value="1"/>
</dbReference>
<evidence type="ECO:0000313" key="5">
    <source>
        <dbReference type="Proteomes" id="UP000749311"/>
    </source>
</evidence>
<protein>
    <submittedName>
        <fullName evidence="4">Protein phosphatase</fullName>
        <ecNumber evidence="4">3.1.3.16</ecNumber>
    </submittedName>
</protein>
<evidence type="ECO:0000259" key="3">
    <source>
        <dbReference type="PROSITE" id="PS51746"/>
    </source>
</evidence>
<sequence length="529" mass="55855">MAFSLRIRAHSEIGLVRTNNQDSAYVSPSLIVVADGMGGAAAGDLASAVAIRELARADEVNRAPRAPGVPPPPEDPLQPTLDFGGPVAGEPRHLAGEQMLESLGGALSKANDTLADLVVWDHSLEGMGTTVCGAMFSGTQYGICHIGDSRGYLVRDGGLRRLTHDHSWVQSLVDEGKISPEDAATHPHRSLLLKVLNGQPTHTPDFHLVDAQLGDRLLFCSDGLCGMVDDDVIHHLLTSNDSLDQALTDLTAAAHAGGGLDNITIIVADVVEYSPGLEAASPRVLGAASTVEIPQVDATHPIDLGDGSEDTQRLHSHVPTAPVPLAPAPGTPPEGVIDPDRFEAYRYTPKLAGRRLRWMPLVITFVLLAALAVGALLGARAYVTSQYFIGPRDDNVAVYRGLPDEFIGRSLAEVVEDSSIRIDDLPPYYAGLVRDSRLRYDNADEAREQLDKLDQMARKCIAERAAGQSPTPETPSTSPADPSTPTDQSTPGDADSSSPAETAVTVTPGTPSGSPTSSTSDRPDLEACG</sequence>
<dbReference type="Proteomes" id="UP000749311">
    <property type="component" value="Unassembled WGS sequence"/>
</dbReference>
<keyword evidence="4" id="KW-0378">Hydrolase</keyword>
<dbReference type="Gene3D" id="3.60.40.10">
    <property type="entry name" value="PPM-type phosphatase domain"/>
    <property type="match status" value="1"/>
</dbReference>
<dbReference type="InterPro" id="IPR036457">
    <property type="entry name" value="PPM-type-like_dom_sf"/>
</dbReference>
<feature type="compositionally biased region" description="Low complexity" evidence="1">
    <location>
        <begin position="468"/>
        <end position="491"/>
    </location>
</feature>
<feature type="region of interest" description="Disordered" evidence="1">
    <location>
        <begin position="464"/>
        <end position="529"/>
    </location>
</feature>
<gene>
    <name evidence="4" type="ORF">FB473_003462</name>
</gene>
<accession>A0ABX0SPV3</accession>
<feature type="region of interest" description="Disordered" evidence="1">
    <location>
        <begin position="61"/>
        <end position="84"/>
    </location>
</feature>
<evidence type="ECO:0000256" key="1">
    <source>
        <dbReference type="SAM" id="MobiDB-lite"/>
    </source>
</evidence>
<feature type="compositionally biased region" description="Low complexity" evidence="1">
    <location>
        <begin position="504"/>
        <end position="520"/>
    </location>
</feature>